<dbReference type="FunFam" id="1.10.10.10:FF:000141">
    <property type="entry name" value="vacuolar protein-sorting-associated protein 25"/>
    <property type="match status" value="1"/>
</dbReference>
<comment type="caution">
    <text evidence="5">The sequence shown here is derived from an EMBL/GenBank/DDBJ whole genome shotgun (WGS) entry which is preliminary data.</text>
</comment>
<dbReference type="GO" id="GO:0016236">
    <property type="term" value="P:macroautophagy"/>
    <property type="evidence" value="ECO:0007669"/>
    <property type="project" value="UniProtKB-ARBA"/>
</dbReference>
<organism evidence="5 6">
    <name type="scientific">Symbiochloris irregularis</name>
    <dbReference type="NCBI Taxonomy" id="706552"/>
    <lineage>
        <taxon>Eukaryota</taxon>
        <taxon>Viridiplantae</taxon>
        <taxon>Chlorophyta</taxon>
        <taxon>core chlorophytes</taxon>
        <taxon>Trebouxiophyceae</taxon>
        <taxon>Trebouxiales</taxon>
        <taxon>Trebouxiaceae</taxon>
        <taxon>Symbiochloris</taxon>
    </lineage>
</organism>
<accession>A0AAW1NNQ7</accession>
<comment type="similarity">
    <text evidence="1">Belongs to the VPS25 family.</text>
</comment>
<evidence type="ECO:0000256" key="1">
    <source>
        <dbReference type="ARBA" id="ARBA00009674"/>
    </source>
</evidence>
<evidence type="ECO:0000313" key="5">
    <source>
        <dbReference type="EMBL" id="KAK9785780.1"/>
    </source>
</evidence>
<evidence type="ECO:0000256" key="2">
    <source>
        <dbReference type="ARBA" id="ARBA00022448"/>
    </source>
</evidence>
<dbReference type="SUPFAM" id="SSF46785">
    <property type="entry name" value="Winged helix' DNA-binding domain"/>
    <property type="match status" value="2"/>
</dbReference>
<evidence type="ECO:0000313" key="6">
    <source>
        <dbReference type="Proteomes" id="UP001465755"/>
    </source>
</evidence>
<dbReference type="EMBL" id="JALJOQ010000291">
    <property type="protein sequence ID" value="KAK9785780.1"/>
    <property type="molecule type" value="Genomic_DNA"/>
</dbReference>
<reference evidence="5 6" key="1">
    <citation type="journal article" date="2024" name="Nat. Commun.">
        <title>Phylogenomics reveals the evolutionary origins of lichenization in chlorophyte algae.</title>
        <authorList>
            <person name="Puginier C."/>
            <person name="Libourel C."/>
            <person name="Otte J."/>
            <person name="Skaloud P."/>
            <person name="Haon M."/>
            <person name="Grisel S."/>
            <person name="Petersen M."/>
            <person name="Berrin J.G."/>
            <person name="Delaux P.M."/>
            <person name="Dal Grande F."/>
            <person name="Keller J."/>
        </authorList>
    </citation>
    <scope>NUCLEOTIDE SEQUENCE [LARGE SCALE GENOMIC DNA]</scope>
    <source>
        <strain evidence="5 6">SAG 2036</strain>
    </source>
</reference>
<dbReference type="InterPro" id="IPR014041">
    <property type="entry name" value="ESCRT-II_cplx_Vps25-sub_N"/>
</dbReference>
<evidence type="ECO:0000256" key="4">
    <source>
        <dbReference type="ARBA" id="ARBA00030094"/>
    </source>
</evidence>
<proteinExistence type="inferred from homology"/>
<keyword evidence="2" id="KW-0813">Transport</keyword>
<dbReference type="InterPro" id="IPR008570">
    <property type="entry name" value="ESCRT-II_cplx_Vps25-sub"/>
</dbReference>
<dbReference type="GO" id="GO:0042803">
    <property type="term" value="F:protein homodimerization activity"/>
    <property type="evidence" value="ECO:0007669"/>
    <property type="project" value="TreeGrafter"/>
</dbReference>
<keyword evidence="3" id="KW-0653">Protein transport</keyword>
<sequence>MGDFSWPFFYTYPPYFTLQPVKETRQKQSALWIELILKYCRHHKVYQLTTDPSDDSPLFSNQSINRRLTQEGRSTFLTELVARGNGLWLDNNQRTCLVLWHTAEQWADIVYEWARSLGLEGSVTTVDELSTGDEVQGTELAGMPRAVLMEALKVLERRGKARIFKGAAADDDGVKFFK</sequence>
<evidence type="ECO:0000256" key="3">
    <source>
        <dbReference type="ARBA" id="ARBA00022927"/>
    </source>
</evidence>
<dbReference type="AlphaFoldDB" id="A0AAW1NNQ7"/>
<dbReference type="InterPro" id="IPR036388">
    <property type="entry name" value="WH-like_DNA-bd_sf"/>
</dbReference>
<dbReference type="FunFam" id="1.10.10.570:FF:000002">
    <property type="entry name" value="Vacuolar protein sorting-associated protein 25"/>
    <property type="match status" value="1"/>
</dbReference>
<dbReference type="GO" id="GO:0043328">
    <property type="term" value="P:protein transport to vacuole involved in ubiquitin-dependent protein catabolic process via the multivesicular body sorting pathway"/>
    <property type="evidence" value="ECO:0007669"/>
    <property type="project" value="TreeGrafter"/>
</dbReference>
<dbReference type="Gene3D" id="1.10.10.570">
    <property type="entry name" value="Winged helix' DNA-binding domain. Chain C. Domain 1"/>
    <property type="match status" value="1"/>
</dbReference>
<dbReference type="GO" id="GO:0005198">
    <property type="term" value="F:structural molecule activity"/>
    <property type="evidence" value="ECO:0007669"/>
    <property type="project" value="TreeGrafter"/>
</dbReference>
<dbReference type="Gene3D" id="1.10.10.10">
    <property type="entry name" value="Winged helix-like DNA-binding domain superfamily/Winged helix DNA-binding domain"/>
    <property type="match status" value="1"/>
</dbReference>
<dbReference type="Proteomes" id="UP001465755">
    <property type="component" value="Unassembled WGS sequence"/>
</dbReference>
<dbReference type="PANTHER" id="PTHR13149">
    <property type="entry name" value="VACUOLAR PROTEIN SORTING-ASSOCIATED PROTEIN VPS25"/>
    <property type="match status" value="1"/>
</dbReference>
<dbReference type="Pfam" id="PF05871">
    <property type="entry name" value="ESCRT-II"/>
    <property type="match status" value="1"/>
</dbReference>
<gene>
    <name evidence="5" type="ORF">WJX73_007654</name>
</gene>
<keyword evidence="6" id="KW-1185">Reference proteome</keyword>
<protein>
    <recommendedName>
        <fullName evidence="4">ESCRT-II complex subunit VPS25</fullName>
    </recommendedName>
</protein>
<dbReference type="PANTHER" id="PTHR13149:SF0">
    <property type="entry name" value="VACUOLAR PROTEIN-SORTING-ASSOCIATED PROTEIN 25"/>
    <property type="match status" value="1"/>
</dbReference>
<dbReference type="GO" id="GO:0000814">
    <property type="term" value="C:ESCRT II complex"/>
    <property type="evidence" value="ECO:0007669"/>
    <property type="project" value="InterPro"/>
</dbReference>
<name>A0AAW1NNQ7_9CHLO</name>
<dbReference type="InterPro" id="IPR036390">
    <property type="entry name" value="WH_DNA-bd_sf"/>
</dbReference>